<keyword evidence="1" id="KW-0560">Oxidoreductase</keyword>
<feature type="domain" description="Luciferase-like" evidence="3">
    <location>
        <begin position="15"/>
        <end position="246"/>
    </location>
</feature>
<sequence>MQIGIGLPNQVRNVDPTVIPRWAGKSEQAGFSTLGTLGRNAYPGVADTVTLAAAAGATSRIGLTPAVLLAPTWPATLLAKEVAGIDGVSGGRLTLALGVGGRPDDFVAPEYGMKGRGARFDRDLRTFHDVWAGEPVGGGSNPAVPHGTRQVPILMGGGVPATMQRMARWGIGYIGGAGPAAMLAPVFEQARAAWTEAGREGSPRLVAIAYFTLGDPDSGRANILDFYAGSDFAELSVQAASFSPDAIKTIVAQWEEVGADELILFPWTPDLAEIDRLAEVVF</sequence>
<dbReference type="PANTHER" id="PTHR30137:SF8">
    <property type="entry name" value="BLR5498 PROTEIN"/>
    <property type="match status" value="1"/>
</dbReference>
<dbReference type="SUPFAM" id="SSF51679">
    <property type="entry name" value="Bacterial luciferase-like"/>
    <property type="match status" value="1"/>
</dbReference>
<comment type="caution">
    <text evidence="4">The sequence shown here is derived from an EMBL/GenBank/DDBJ whole genome shotgun (WGS) entry which is preliminary data.</text>
</comment>
<evidence type="ECO:0000259" key="3">
    <source>
        <dbReference type="Pfam" id="PF00296"/>
    </source>
</evidence>
<gene>
    <name evidence="4" type="ORF">GKO32_34270</name>
</gene>
<dbReference type="PANTHER" id="PTHR30137">
    <property type="entry name" value="LUCIFERASE-LIKE MONOOXYGENASE"/>
    <property type="match status" value="1"/>
</dbReference>
<evidence type="ECO:0000256" key="1">
    <source>
        <dbReference type="ARBA" id="ARBA00023002"/>
    </source>
</evidence>
<protein>
    <submittedName>
        <fullName evidence="4">LLM class flavin-dependent oxidoreductase</fullName>
    </submittedName>
</protein>
<dbReference type="Proteomes" id="UP000440096">
    <property type="component" value="Unassembled WGS sequence"/>
</dbReference>
<dbReference type="InterPro" id="IPR036661">
    <property type="entry name" value="Luciferase-like_sf"/>
</dbReference>
<dbReference type="GO" id="GO:0016705">
    <property type="term" value="F:oxidoreductase activity, acting on paired donors, with incorporation or reduction of molecular oxygen"/>
    <property type="evidence" value="ECO:0007669"/>
    <property type="project" value="InterPro"/>
</dbReference>
<organism evidence="4 5">
    <name type="scientific">Amycolatopsis pithecellobii</name>
    <dbReference type="NCBI Taxonomy" id="664692"/>
    <lineage>
        <taxon>Bacteria</taxon>
        <taxon>Bacillati</taxon>
        <taxon>Actinomycetota</taxon>
        <taxon>Actinomycetes</taxon>
        <taxon>Pseudonocardiales</taxon>
        <taxon>Pseudonocardiaceae</taxon>
        <taxon>Amycolatopsis</taxon>
    </lineage>
</organism>
<dbReference type="GO" id="GO:0005829">
    <property type="term" value="C:cytosol"/>
    <property type="evidence" value="ECO:0007669"/>
    <property type="project" value="TreeGrafter"/>
</dbReference>
<dbReference type="Gene3D" id="3.20.20.30">
    <property type="entry name" value="Luciferase-like domain"/>
    <property type="match status" value="1"/>
</dbReference>
<dbReference type="EMBL" id="WMBA01000085">
    <property type="protein sequence ID" value="MTD59015.1"/>
    <property type="molecule type" value="Genomic_DNA"/>
</dbReference>
<accession>A0A6N7ZBF8</accession>
<dbReference type="InterPro" id="IPR011251">
    <property type="entry name" value="Luciferase-like_dom"/>
</dbReference>
<evidence type="ECO:0000313" key="4">
    <source>
        <dbReference type="EMBL" id="MTD59015.1"/>
    </source>
</evidence>
<dbReference type="AlphaFoldDB" id="A0A6N7ZBF8"/>
<keyword evidence="2" id="KW-0503">Monooxygenase</keyword>
<dbReference type="Pfam" id="PF00296">
    <property type="entry name" value="Bac_luciferase"/>
    <property type="match status" value="1"/>
</dbReference>
<dbReference type="GO" id="GO:0004497">
    <property type="term" value="F:monooxygenase activity"/>
    <property type="evidence" value="ECO:0007669"/>
    <property type="project" value="UniProtKB-KW"/>
</dbReference>
<reference evidence="4 5" key="1">
    <citation type="submission" date="2019-11" db="EMBL/GenBank/DDBJ databases">
        <title>Draft genome of Amycolatopsis RM579.</title>
        <authorList>
            <person name="Duangmal K."/>
            <person name="Mingma R."/>
        </authorList>
    </citation>
    <scope>NUCLEOTIDE SEQUENCE [LARGE SCALE GENOMIC DNA]</scope>
    <source>
        <strain evidence="4 5">RM579</strain>
    </source>
</reference>
<proteinExistence type="predicted"/>
<keyword evidence="5" id="KW-1185">Reference proteome</keyword>
<evidence type="ECO:0000256" key="2">
    <source>
        <dbReference type="ARBA" id="ARBA00023033"/>
    </source>
</evidence>
<evidence type="ECO:0000313" key="5">
    <source>
        <dbReference type="Proteomes" id="UP000440096"/>
    </source>
</evidence>
<name>A0A6N7ZBF8_9PSEU</name>
<dbReference type="RefSeq" id="WP_312869043.1">
    <property type="nucleotide sequence ID" value="NZ_WMBA01000085.1"/>
</dbReference>
<dbReference type="InterPro" id="IPR050766">
    <property type="entry name" value="Bact_Lucif_Oxidored"/>
</dbReference>